<reference evidence="2" key="1">
    <citation type="submission" date="2021-01" db="EMBL/GenBank/DDBJ databases">
        <title>Metabolic potential, ecology and presence of endohyphal bacteria is reflected in genomic diversity of Mucoromycotina.</title>
        <authorList>
            <person name="Muszewska A."/>
            <person name="Okrasinska A."/>
            <person name="Steczkiewicz K."/>
            <person name="Drgas O."/>
            <person name="Orlowska M."/>
            <person name="Perlinska-Lenart U."/>
            <person name="Aleksandrzak-Piekarczyk T."/>
            <person name="Szatraj K."/>
            <person name="Zielenkiewicz U."/>
            <person name="Pilsyk S."/>
            <person name="Malc E."/>
            <person name="Mieczkowski P."/>
            <person name="Kruszewska J.S."/>
            <person name="Biernat P."/>
            <person name="Pawlowska J."/>
        </authorList>
    </citation>
    <scope>NUCLEOTIDE SEQUENCE</scope>
    <source>
        <strain evidence="2">WA0000018081</strain>
    </source>
</reference>
<evidence type="ECO:0000313" key="2">
    <source>
        <dbReference type="EMBL" id="KAG2228963.1"/>
    </source>
</evidence>
<dbReference type="Proteomes" id="UP000613177">
    <property type="component" value="Unassembled WGS sequence"/>
</dbReference>
<proteinExistence type="predicted"/>
<evidence type="ECO:0000313" key="3">
    <source>
        <dbReference type="Proteomes" id="UP000613177"/>
    </source>
</evidence>
<organism evidence="2 3">
    <name type="scientific">Thamnidium elegans</name>
    <dbReference type="NCBI Taxonomy" id="101142"/>
    <lineage>
        <taxon>Eukaryota</taxon>
        <taxon>Fungi</taxon>
        <taxon>Fungi incertae sedis</taxon>
        <taxon>Mucoromycota</taxon>
        <taxon>Mucoromycotina</taxon>
        <taxon>Mucoromycetes</taxon>
        <taxon>Mucorales</taxon>
        <taxon>Mucorineae</taxon>
        <taxon>Mucoraceae</taxon>
        <taxon>Thamnidium</taxon>
    </lineage>
</organism>
<dbReference type="AlphaFoldDB" id="A0A8H7SIC7"/>
<gene>
    <name evidence="2" type="ORF">INT48_008650</name>
</gene>
<feature type="non-terminal residue" evidence="2">
    <location>
        <position position="1"/>
    </location>
</feature>
<sequence>VLKLQVYTSSNSKNSNSMPHIVVKVQYTGNMSFYPRLIDYDLSVMKRYSASPTVLAIIIHNTTTELTNLAVASEKLPFILELPCHGWAESCYLLNSSSISDQLQLASFNPLVALGHFLIQQKPSLRHIDRNDDETIQLLYTIAQQIFGDGLKENEPVIKAGSGRNPRSMYKDKTVSA</sequence>
<keyword evidence="3" id="KW-1185">Reference proteome</keyword>
<comment type="caution">
    <text evidence="2">The sequence shown here is derived from an EMBL/GenBank/DDBJ whole genome shotgun (WGS) entry which is preliminary data.</text>
</comment>
<dbReference type="EMBL" id="JAEPRE010000330">
    <property type="protein sequence ID" value="KAG2228963.1"/>
    <property type="molecule type" value="Genomic_DNA"/>
</dbReference>
<feature type="region of interest" description="Disordered" evidence="1">
    <location>
        <begin position="157"/>
        <end position="177"/>
    </location>
</feature>
<protein>
    <submittedName>
        <fullName evidence="2">Uncharacterized protein</fullName>
    </submittedName>
</protein>
<evidence type="ECO:0000256" key="1">
    <source>
        <dbReference type="SAM" id="MobiDB-lite"/>
    </source>
</evidence>
<accession>A0A8H7SIC7</accession>
<name>A0A8H7SIC7_9FUNG</name>